<evidence type="ECO:0000313" key="2">
    <source>
        <dbReference type="EMBL" id="HJB37126.1"/>
    </source>
</evidence>
<keyword evidence="1" id="KW-0472">Membrane</keyword>
<proteinExistence type="predicted"/>
<evidence type="ECO:0000256" key="1">
    <source>
        <dbReference type="SAM" id="Phobius"/>
    </source>
</evidence>
<keyword evidence="1" id="KW-1133">Transmembrane helix</keyword>
<organism evidence="2 3">
    <name type="scientific">Candidatus Acutalibacter ornithocaccae</name>
    <dbReference type="NCBI Taxonomy" id="2838416"/>
    <lineage>
        <taxon>Bacteria</taxon>
        <taxon>Bacillati</taxon>
        <taxon>Bacillota</taxon>
        <taxon>Clostridia</taxon>
        <taxon>Eubacteriales</taxon>
        <taxon>Acutalibacteraceae</taxon>
        <taxon>Acutalibacter</taxon>
    </lineage>
</organism>
<protein>
    <submittedName>
        <fullName evidence="2">Uncharacterized protein</fullName>
    </submittedName>
</protein>
<dbReference type="EMBL" id="DWXZ01000064">
    <property type="protein sequence ID" value="HJB37126.1"/>
    <property type="molecule type" value="Genomic_DNA"/>
</dbReference>
<sequence length="181" mass="20284">MPSVWPPPVNLPSQTRWMNTKDWFHTRKKYTVPLVLLAMLLVMAFLTIGVPYLLSIQQGDVSQAQVSVSLGGGFPQEHQVQAGMEQIKDTFQANFHNCQLLELHFDAVYSGGLQEELQERYGTEETKGLFVVTSTVVTGRLSPPEGMSPATTYDDVQWILADTGNGLITVLDWGRFLVDRR</sequence>
<reference evidence="2" key="2">
    <citation type="submission" date="2021-04" db="EMBL/GenBank/DDBJ databases">
        <authorList>
            <person name="Gilroy R."/>
        </authorList>
    </citation>
    <scope>NUCLEOTIDE SEQUENCE</scope>
    <source>
        <strain evidence="2">ChiBcolR8-3208</strain>
    </source>
</reference>
<evidence type="ECO:0000313" key="3">
    <source>
        <dbReference type="Proteomes" id="UP000824214"/>
    </source>
</evidence>
<dbReference type="Proteomes" id="UP000824214">
    <property type="component" value="Unassembled WGS sequence"/>
</dbReference>
<comment type="caution">
    <text evidence="2">The sequence shown here is derived from an EMBL/GenBank/DDBJ whole genome shotgun (WGS) entry which is preliminary data.</text>
</comment>
<reference evidence="2" key="1">
    <citation type="journal article" date="2021" name="PeerJ">
        <title>Extensive microbial diversity within the chicken gut microbiome revealed by metagenomics and culture.</title>
        <authorList>
            <person name="Gilroy R."/>
            <person name="Ravi A."/>
            <person name="Getino M."/>
            <person name="Pursley I."/>
            <person name="Horton D.L."/>
            <person name="Alikhan N.F."/>
            <person name="Baker D."/>
            <person name="Gharbi K."/>
            <person name="Hall N."/>
            <person name="Watson M."/>
            <person name="Adriaenssens E.M."/>
            <person name="Foster-Nyarko E."/>
            <person name="Jarju S."/>
            <person name="Secka A."/>
            <person name="Antonio M."/>
            <person name="Oren A."/>
            <person name="Chaudhuri R.R."/>
            <person name="La Ragione R."/>
            <person name="Hildebrand F."/>
            <person name="Pallen M.J."/>
        </authorList>
    </citation>
    <scope>NUCLEOTIDE SEQUENCE</scope>
    <source>
        <strain evidence="2">ChiBcolR8-3208</strain>
    </source>
</reference>
<keyword evidence="1" id="KW-0812">Transmembrane</keyword>
<gene>
    <name evidence="2" type="ORF">H9942_03555</name>
</gene>
<feature type="transmembrane region" description="Helical" evidence="1">
    <location>
        <begin position="30"/>
        <end position="54"/>
    </location>
</feature>
<dbReference type="AlphaFoldDB" id="A0A9D2LXT6"/>
<name>A0A9D2LXT6_9FIRM</name>
<accession>A0A9D2LXT6</accession>